<organism evidence="1 2">
    <name type="scientific">Billgrantia ethanolica</name>
    <dbReference type="NCBI Taxonomy" id="2733486"/>
    <lineage>
        <taxon>Bacteria</taxon>
        <taxon>Pseudomonadati</taxon>
        <taxon>Pseudomonadota</taxon>
        <taxon>Gammaproteobacteria</taxon>
        <taxon>Oceanospirillales</taxon>
        <taxon>Halomonadaceae</taxon>
        <taxon>Billgrantia</taxon>
    </lineage>
</organism>
<keyword evidence="2" id="KW-1185">Reference proteome</keyword>
<dbReference type="Pfam" id="PF13384">
    <property type="entry name" value="HTH_23"/>
    <property type="match status" value="1"/>
</dbReference>
<protein>
    <submittedName>
        <fullName evidence="1">IS3 family transposase</fullName>
    </submittedName>
</protein>
<gene>
    <name evidence="1" type="ORF">HOP53_21255</name>
</gene>
<reference evidence="1 2" key="1">
    <citation type="journal article" date="2021" name="Front. Microbiol.">
        <title>Aerobic Denitrification and Heterotrophic Sulfur Oxidation in the Genus Halomonas Revealed by Six Novel Species Characterizations and Genome-Based Analysis.</title>
        <authorList>
            <person name="Wang L."/>
            <person name="Shao Z."/>
        </authorList>
    </citation>
    <scope>NUCLEOTIDE SEQUENCE [LARGE SCALE GENOMIC DNA]</scope>
    <source>
        <strain evidence="1 2">MCCC 1A11081</strain>
    </source>
</reference>
<dbReference type="EMBL" id="JABFTX010000012">
    <property type="protein sequence ID" value="MCE8005358.1"/>
    <property type="molecule type" value="Genomic_DNA"/>
</dbReference>
<proteinExistence type="predicted"/>
<feature type="non-terminal residue" evidence="1">
    <location>
        <position position="46"/>
    </location>
</feature>
<comment type="caution">
    <text evidence="1">The sequence shown here is derived from an EMBL/GenBank/DDBJ whole genome shotgun (WGS) entry which is preliminary data.</text>
</comment>
<dbReference type="Proteomes" id="UP001320168">
    <property type="component" value="Unassembled WGS sequence"/>
</dbReference>
<evidence type="ECO:0000313" key="1">
    <source>
        <dbReference type="EMBL" id="MCE8005358.1"/>
    </source>
</evidence>
<accession>A0ABS9A979</accession>
<sequence>MTLVQDAQRDGARLAKACQMMGINVRTYYRWVTEGEVTADRRPDAD</sequence>
<evidence type="ECO:0000313" key="2">
    <source>
        <dbReference type="Proteomes" id="UP001320168"/>
    </source>
</evidence>
<name>A0ABS9A979_9GAMM</name>